<reference evidence="1 2" key="1">
    <citation type="submission" date="2019-07" db="EMBL/GenBank/DDBJ databases">
        <title>WGS assembly of Gossypium mustelinum.</title>
        <authorList>
            <person name="Chen Z.J."/>
            <person name="Sreedasyam A."/>
            <person name="Ando A."/>
            <person name="Song Q."/>
            <person name="De L."/>
            <person name="Hulse-Kemp A."/>
            <person name="Ding M."/>
            <person name="Ye W."/>
            <person name="Kirkbride R."/>
            <person name="Jenkins J."/>
            <person name="Plott C."/>
            <person name="Lovell J."/>
            <person name="Lin Y.-M."/>
            <person name="Vaughn R."/>
            <person name="Liu B."/>
            <person name="Li W."/>
            <person name="Simpson S."/>
            <person name="Scheffler B."/>
            <person name="Saski C."/>
            <person name="Grover C."/>
            <person name="Hu G."/>
            <person name="Conover J."/>
            <person name="Carlson J."/>
            <person name="Shu S."/>
            <person name="Boston L."/>
            <person name="Williams M."/>
            <person name="Peterson D."/>
            <person name="Mcgee K."/>
            <person name="Jones D."/>
            <person name="Wendel J."/>
            <person name="Stelly D."/>
            <person name="Grimwood J."/>
            <person name="Schmutz J."/>
        </authorList>
    </citation>
    <scope>NUCLEOTIDE SEQUENCE [LARGE SCALE GENOMIC DNA]</scope>
    <source>
        <strain evidence="1">1408120.09</strain>
    </source>
</reference>
<sequence>MVTEMEHLENLPNQIIRFPNLDDFTCAPSSPLSSFSSKISGENLEIYFHLCKSFRASNRVWDSRSG</sequence>
<dbReference type="Proteomes" id="UP000323597">
    <property type="component" value="Chromosome A01"/>
</dbReference>
<evidence type="ECO:0000313" key="1">
    <source>
        <dbReference type="EMBL" id="TYJ48964.1"/>
    </source>
</evidence>
<dbReference type="AlphaFoldDB" id="A0A5D3ADF1"/>
<dbReference type="EMBL" id="CM017636">
    <property type="protein sequence ID" value="TYJ48964.1"/>
    <property type="molecule type" value="Genomic_DNA"/>
</dbReference>
<gene>
    <name evidence="1" type="ORF">E1A91_A01G101700v1</name>
</gene>
<organism evidence="1 2">
    <name type="scientific">Gossypium mustelinum</name>
    <name type="common">Cotton</name>
    <name type="synonym">Gossypium caicoense</name>
    <dbReference type="NCBI Taxonomy" id="34275"/>
    <lineage>
        <taxon>Eukaryota</taxon>
        <taxon>Viridiplantae</taxon>
        <taxon>Streptophyta</taxon>
        <taxon>Embryophyta</taxon>
        <taxon>Tracheophyta</taxon>
        <taxon>Spermatophyta</taxon>
        <taxon>Magnoliopsida</taxon>
        <taxon>eudicotyledons</taxon>
        <taxon>Gunneridae</taxon>
        <taxon>Pentapetalae</taxon>
        <taxon>rosids</taxon>
        <taxon>malvids</taxon>
        <taxon>Malvales</taxon>
        <taxon>Malvaceae</taxon>
        <taxon>Malvoideae</taxon>
        <taxon>Gossypium</taxon>
    </lineage>
</organism>
<name>A0A5D3ADF1_GOSMU</name>
<evidence type="ECO:0000313" key="2">
    <source>
        <dbReference type="Proteomes" id="UP000323597"/>
    </source>
</evidence>
<keyword evidence="2" id="KW-1185">Reference proteome</keyword>
<protein>
    <submittedName>
        <fullName evidence="1">Uncharacterized protein</fullName>
    </submittedName>
</protein>
<proteinExistence type="predicted"/>
<accession>A0A5D3ADF1</accession>